<protein>
    <submittedName>
        <fullName evidence="2">Uncharacterized protein</fullName>
    </submittedName>
</protein>
<feature type="region of interest" description="Disordered" evidence="1">
    <location>
        <begin position="332"/>
        <end position="361"/>
    </location>
</feature>
<evidence type="ECO:0000313" key="3">
    <source>
        <dbReference type="Proteomes" id="UP001201163"/>
    </source>
</evidence>
<organism evidence="2 3">
    <name type="scientific">Lactarius akahatsu</name>
    <dbReference type="NCBI Taxonomy" id="416441"/>
    <lineage>
        <taxon>Eukaryota</taxon>
        <taxon>Fungi</taxon>
        <taxon>Dikarya</taxon>
        <taxon>Basidiomycota</taxon>
        <taxon>Agaricomycotina</taxon>
        <taxon>Agaricomycetes</taxon>
        <taxon>Russulales</taxon>
        <taxon>Russulaceae</taxon>
        <taxon>Lactarius</taxon>
    </lineage>
</organism>
<feature type="compositionally biased region" description="Low complexity" evidence="1">
    <location>
        <begin position="344"/>
        <end position="356"/>
    </location>
</feature>
<evidence type="ECO:0000313" key="2">
    <source>
        <dbReference type="EMBL" id="KAH8991026.1"/>
    </source>
</evidence>
<keyword evidence="3" id="KW-1185">Reference proteome</keyword>
<proteinExistence type="predicted"/>
<reference evidence="2" key="1">
    <citation type="submission" date="2022-01" db="EMBL/GenBank/DDBJ databases">
        <title>Comparative genomics reveals a dynamic genome evolution in the ectomycorrhizal milk-cap (Lactarius) mushrooms.</title>
        <authorList>
            <consortium name="DOE Joint Genome Institute"/>
            <person name="Lebreton A."/>
            <person name="Tang N."/>
            <person name="Kuo A."/>
            <person name="LaButti K."/>
            <person name="Drula E."/>
            <person name="Barry K."/>
            <person name="Clum A."/>
            <person name="Lipzen A."/>
            <person name="Mousain D."/>
            <person name="Ng V."/>
            <person name="Wang R."/>
            <person name="Wang X."/>
            <person name="Dai Y."/>
            <person name="Henrissat B."/>
            <person name="Grigoriev I.V."/>
            <person name="Guerin-Laguette A."/>
            <person name="Yu F."/>
            <person name="Martin F.M."/>
        </authorList>
    </citation>
    <scope>NUCLEOTIDE SEQUENCE</scope>
    <source>
        <strain evidence="2">QP</strain>
    </source>
</reference>
<dbReference type="Proteomes" id="UP001201163">
    <property type="component" value="Unassembled WGS sequence"/>
</dbReference>
<gene>
    <name evidence="2" type="ORF">EDB92DRAFT_1816532</name>
</gene>
<name>A0AAD4QDF0_9AGAM</name>
<sequence length="449" mass="50100">MSVLWGPMQLYTYIAILLMSKHFVCISLHTLEASSSSVLSPSEALPELPSAAREDFIAPRVSAKGAEASGGKSLATPTQPPRSTSIARSMSLCHDLRNYWASTTDTSPNDDFLCTPATDQSMTQTFQLSGVHCRWDSNNFNYGLDEIEDWIITRPAGTFPITPDKLKKFAEHATILHMLVDLKAYLLMIENTHKRAALTDILGTPAFKDRLLITLLSPGIPVYVTEVTQWMMTIIGQQHELFKVPQEVFEDPHTCGRLELLVSELLTTCQSGMKQKIKASFKDNGDAVHISLLVQRMAPKGFLVTPDHWSAFQEVVKLVGLKKPVGALASLNKDRGSDASSVSPMPGGSNNNMDNSGNDDDDGLQITEKWYAQQQFWVYVDDYLDLIHTRLFWDLTDPTERHNKIVWFFNEALQVDILNYKDGTKISASPSGTQLPVWQEALHRSARSL</sequence>
<evidence type="ECO:0000256" key="1">
    <source>
        <dbReference type="SAM" id="MobiDB-lite"/>
    </source>
</evidence>
<accession>A0AAD4QDF0</accession>
<comment type="caution">
    <text evidence="2">The sequence shown here is derived from an EMBL/GenBank/DDBJ whole genome shotgun (WGS) entry which is preliminary data.</text>
</comment>
<dbReference type="AlphaFoldDB" id="A0AAD4QDF0"/>
<dbReference type="EMBL" id="JAKELL010000028">
    <property type="protein sequence ID" value="KAH8991026.1"/>
    <property type="molecule type" value="Genomic_DNA"/>
</dbReference>